<dbReference type="InterPro" id="IPR037185">
    <property type="entry name" value="EmrE-like"/>
</dbReference>
<feature type="transmembrane region" description="Helical" evidence="1">
    <location>
        <begin position="65"/>
        <end position="81"/>
    </location>
</feature>
<keyword evidence="1" id="KW-0472">Membrane</keyword>
<dbReference type="EMBL" id="MFJD01000009">
    <property type="protein sequence ID" value="OGG01928.1"/>
    <property type="molecule type" value="Genomic_DNA"/>
</dbReference>
<feature type="transmembrane region" description="Helical" evidence="1">
    <location>
        <begin position="36"/>
        <end position="53"/>
    </location>
</feature>
<sequence length="280" mass="31124">MNWFGFAIATVILNTIYSILSRVLSVRSCDPRVFTALYNMTGGLMALGLWLVYPEPLKIPDFRTGAITLLAILSWTLFSRLEFITRKKVEASVLTIVMRIGYAIPFAAAIIFFGEPLTNSKIAAMGIIVCANWLIISARFRKSEVESFRRPLMMAGALGLGWTLDKVATAHYPTQFYTFLMFFIPGLVNGLTPPMTLRTVRLELATASWNMPLLALINIASYMLLMKAFIFGEASSVVLVSSTYYVFAVVAAVILLKETTHLWRKILAGILVFSAVIILT</sequence>
<proteinExistence type="predicted"/>
<dbReference type="SUPFAM" id="SSF103481">
    <property type="entry name" value="Multidrug resistance efflux transporter EmrE"/>
    <property type="match status" value="1"/>
</dbReference>
<feature type="domain" description="EamA" evidence="2">
    <location>
        <begin position="4"/>
        <end position="136"/>
    </location>
</feature>
<dbReference type="Pfam" id="PF00892">
    <property type="entry name" value="EamA"/>
    <property type="match status" value="2"/>
</dbReference>
<protein>
    <recommendedName>
        <fullName evidence="2">EamA domain-containing protein</fullName>
    </recommendedName>
</protein>
<feature type="transmembrane region" description="Helical" evidence="1">
    <location>
        <begin position="152"/>
        <end position="170"/>
    </location>
</feature>
<feature type="transmembrane region" description="Helical" evidence="1">
    <location>
        <begin position="209"/>
        <end position="230"/>
    </location>
</feature>
<name>A0A1F5YNY4_9BACT</name>
<keyword evidence="1" id="KW-1133">Transmembrane helix</keyword>
<accession>A0A1F5YNY4</accession>
<feature type="transmembrane region" description="Helical" evidence="1">
    <location>
        <begin position="262"/>
        <end position="279"/>
    </location>
</feature>
<evidence type="ECO:0000313" key="4">
    <source>
        <dbReference type="Proteomes" id="UP000178448"/>
    </source>
</evidence>
<feature type="transmembrane region" description="Helical" evidence="1">
    <location>
        <begin position="236"/>
        <end position="255"/>
    </location>
</feature>
<evidence type="ECO:0000256" key="1">
    <source>
        <dbReference type="SAM" id="Phobius"/>
    </source>
</evidence>
<feature type="transmembrane region" description="Helical" evidence="1">
    <location>
        <begin position="6"/>
        <end position="24"/>
    </location>
</feature>
<gene>
    <name evidence="3" type="ORF">A2Z33_01680</name>
</gene>
<evidence type="ECO:0000259" key="2">
    <source>
        <dbReference type="Pfam" id="PF00892"/>
    </source>
</evidence>
<feature type="transmembrane region" description="Helical" evidence="1">
    <location>
        <begin position="176"/>
        <end position="197"/>
    </location>
</feature>
<dbReference type="InterPro" id="IPR000620">
    <property type="entry name" value="EamA_dom"/>
</dbReference>
<keyword evidence="1" id="KW-0812">Transmembrane</keyword>
<feature type="transmembrane region" description="Helical" evidence="1">
    <location>
        <begin position="120"/>
        <end position="140"/>
    </location>
</feature>
<dbReference type="Proteomes" id="UP000178448">
    <property type="component" value="Unassembled WGS sequence"/>
</dbReference>
<evidence type="ECO:0000313" key="3">
    <source>
        <dbReference type="EMBL" id="OGG01928.1"/>
    </source>
</evidence>
<feature type="domain" description="EamA" evidence="2">
    <location>
        <begin position="157"/>
        <end position="279"/>
    </location>
</feature>
<dbReference type="GO" id="GO:0016020">
    <property type="term" value="C:membrane"/>
    <property type="evidence" value="ECO:0007669"/>
    <property type="project" value="InterPro"/>
</dbReference>
<feature type="transmembrane region" description="Helical" evidence="1">
    <location>
        <begin position="93"/>
        <end position="114"/>
    </location>
</feature>
<reference evidence="3 4" key="1">
    <citation type="journal article" date="2016" name="Nat. Commun.">
        <title>Thousands of microbial genomes shed light on interconnected biogeochemical processes in an aquifer system.</title>
        <authorList>
            <person name="Anantharaman K."/>
            <person name="Brown C.T."/>
            <person name="Hug L.A."/>
            <person name="Sharon I."/>
            <person name="Castelle C.J."/>
            <person name="Probst A.J."/>
            <person name="Thomas B.C."/>
            <person name="Singh A."/>
            <person name="Wilkins M.J."/>
            <person name="Karaoz U."/>
            <person name="Brodie E.L."/>
            <person name="Williams K.H."/>
            <person name="Hubbard S.S."/>
            <person name="Banfield J.F."/>
        </authorList>
    </citation>
    <scope>NUCLEOTIDE SEQUENCE [LARGE SCALE GENOMIC DNA]</scope>
</reference>
<dbReference type="AlphaFoldDB" id="A0A1F5YNY4"/>
<comment type="caution">
    <text evidence="3">The sequence shown here is derived from an EMBL/GenBank/DDBJ whole genome shotgun (WGS) entry which is preliminary data.</text>
</comment>
<organism evidence="3 4">
    <name type="scientific">Candidatus Gottesmanbacteria bacterium RBG_16_52_11</name>
    <dbReference type="NCBI Taxonomy" id="1798374"/>
    <lineage>
        <taxon>Bacteria</taxon>
        <taxon>Candidatus Gottesmaniibacteriota</taxon>
    </lineage>
</organism>